<dbReference type="EMBL" id="JASCZI010030287">
    <property type="protein sequence ID" value="MED6120652.1"/>
    <property type="molecule type" value="Genomic_DNA"/>
</dbReference>
<dbReference type="InterPro" id="IPR015300">
    <property type="entry name" value="DNA-bd_pseudobarrel_sf"/>
</dbReference>
<evidence type="ECO:0000256" key="5">
    <source>
        <dbReference type="ARBA" id="ARBA00023242"/>
    </source>
</evidence>
<dbReference type="Gene3D" id="2.40.330.10">
    <property type="entry name" value="DNA-binding pseudobarrel domain"/>
    <property type="match status" value="1"/>
</dbReference>
<proteinExistence type="predicted"/>
<keyword evidence="4" id="KW-0804">Transcription</keyword>
<keyword evidence="5" id="KW-0539">Nucleus</keyword>
<accession>A0ABU6R9K1</accession>
<name>A0ABU6R9K1_9FABA</name>
<sequence length="115" mass="13321">MADDSRPLQFAKHKITLMAQSSAAKTMYVPAAFRDELKPFGTNRVWSIFCPCEDLPAEFSFRFKRGTQYSDSFIFAGEWRRFCTHFNLGRNDVCVFKIMSPELNLLKVVIERNNA</sequence>
<evidence type="ECO:0008006" key="8">
    <source>
        <dbReference type="Google" id="ProtNLM"/>
    </source>
</evidence>
<evidence type="ECO:0000313" key="7">
    <source>
        <dbReference type="Proteomes" id="UP001341840"/>
    </source>
</evidence>
<evidence type="ECO:0000256" key="2">
    <source>
        <dbReference type="ARBA" id="ARBA00023015"/>
    </source>
</evidence>
<evidence type="ECO:0000256" key="3">
    <source>
        <dbReference type="ARBA" id="ARBA00023125"/>
    </source>
</evidence>
<evidence type="ECO:0000256" key="4">
    <source>
        <dbReference type="ARBA" id="ARBA00023163"/>
    </source>
</evidence>
<keyword evidence="2" id="KW-0805">Transcription regulation</keyword>
<reference evidence="6 7" key="1">
    <citation type="journal article" date="2023" name="Plants (Basel)">
        <title>Bridging the Gap: Combining Genomics and Transcriptomics Approaches to Understand Stylosanthes scabra, an Orphan Legume from the Brazilian Caatinga.</title>
        <authorList>
            <person name="Ferreira-Neto J.R.C."/>
            <person name="da Silva M.D."/>
            <person name="Binneck E."/>
            <person name="de Melo N.F."/>
            <person name="da Silva R.H."/>
            <person name="de Melo A.L.T.M."/>
            <person name="Pandolfi V."/>
            <person name="Bustamante F.O."/>
            <person name="Brasileiro-Vidal A.C."/>
            <person name="Benko-Iseppon A.M."/>
        </authorList>
    </citation>
    <scope>NUCLEOTIDE SEQUENCE [LARGE SCALE GENOMIC DNA]</scope>
    <source>
        <tissue evidence="6">Leaves</tissue>
    </source>
</reference>
<comment type="subcellular location">
    <subcellularLocation>
        <location evidence="1">Nucleus</location>
    </subcellularLocation>
</comment>
<evidence type="ECO:0000256" key="1">
    <source>
        <dbReference type="ARBA" id="ARBA00004123"/>
    </source>
</evidence>
<comment type="caution">
    <text evidence="6">The sequence shown here is derived from an EMBL/GenBank/DDBJ whole genome shotgun (WGS) entry which is preliminary data.</text>
</comment>
<evidence type="ECO:0000313" key="6">
    <source>
        <dbReference type="EMBL" id="MED6120652.1"/>
    </source>
</evidence>
<keyword evidence="7" id="KW-1185">Reference proteome</keyword>
<gene>
    <name evidence="6" type="ORF">PIB30_022937</name>
</gene>
<keyword evidence="3" id="KW-0238">DNA-binding</keyword>
<dbReference type="SUPFAM" id="SSF101936">
    <property type="entry name" value="DNA-binding pseudobarrel domain"/>
    <property type="match status" value="1"/>
</dbReference>
<protein>
    <recommendedName>
        <fullName evidence="8">TF-B3 domain-containing protein</fullName>
    </recommendedName>
</protein>
<organism evidence="6 7">
    <name type="scientific">Stylosanthes scabra</name>
    <dbReference type="NCBI Taxonomy" id="79078"/>
    <lineage>
        <taxon>Eukaryota</taxon>
        <taxon>Viridiplantae</taxon>
        <taxon>Streptophyta</taxon>
        <taxon>Embryophyta</taxon>
        <taxon>Tracheophyta</taxon>
        <taxon>Spermatophyta</taxon>
        <taxon>Magnoliopsida</taxon>
        <taxon>eudicotyledons</taxon>
        <taxon>Gunneridae</taxon>
        <taxon>Pentapetalae</taxon>
        <taxon>rosids</taxon>
        <taxon>fabids</taxon>
        <taxon>Fabales</taxon>
        <taxon>Fabaceae</taxon>
        <taxon>Papilionoideae</taxon>
        <taxon>50 kb inversion clade</taxon>
        <taxon>dalbergioids sensu lato</taxon>
        <taxon>Dalbergieae</taxon>
        <taxon>Pterocarpus clade</taxon>
        <taxon>Stylosanthes</taxon>
    </lineage>
</organism>
<dbReference type="Proteomes" id="UP001341840">
    <property type="component" value="Unassembled WGS sequence"/>
</dbReference>